<accession>A0ABT3Q8P5</accession>
<proteinExistence type="predicted"/>
<evidence type="ECO:0000313" key="2">
    <source>
        <dbReference type="Proteomes" id="UP001526446"/>
    </source>
</evidence>
<name>A0ABT3Q8P5_9PROT</name>
<protein>
    <submittedName>
        <fullName evidence="1">Uncharacterized protein</fullName>
    </submittedName>
</protein>
<dbReference type="Proteomes" id="UP001526446">
    <property type="component" value="Unassembled WGS sequence"/>
</dbReference>
<keyword evidence="2" id="KW-1185">Reference proteome</keyword>
<comment type="caution">
    <text evidence="1">The sequence shown here is derived from an EMBL/GenBank/DDBJ whole genome shotgun (WGS) entry which is preliminary data.</text>
</comment>
<dbReference type="EMBL" id="JAPIUX010000011">
    <property type="protein sequence ID" value="MCX2561663.1"/>
    <property type="molecule type" value="Genomic_DNA"/>
</dbReference>
<sequence>MSGRCLIPTDPDVHLLSNTGAVIRPMRREGVRYSFMLPARTRHVRIMSRVMRPVDVFGPVVGDQRVLGVFVGNMTFARDKRPVNVRVFLEKIQPDGWYEPSLSGCAWTNGRALLPLEESAQGAMGILSFDVRAGGPYSIGNPQAAEAVPA</sequence>
<organism evidence="1 2">
    <name type="scientific">Acetobacter farinalis</name>
    <dbReference type="NCBI Taxonomy" id="1260984"/>
    <lineage>
        <taxon>Bacteria</taxon>
        <taxon>Pseudomonadati</taxon>
        <taxon>Pseudomonadota</taxon>
        <taxon>Alphaproteobacteria</taxon>
        <taxon>Acetobacterales</taxon>
        <taxon>Acetobacteraceae</taxon>
        <taxon>Acetobacter</taxon>
    </lineage>
</organism>
<evidence type="ECO:0000313" key="1">
    <source>
        <dbReference type="EMBL" id="MCX2561663.1"/>
    </source>
</evidence>
<gene>
    <name evidence="1" type="ORF">OQ252_09685</name>
</gene>
<dbReference type="RefSeq" id="WP_166122176.1">
    <property type="nucleotide sequence ID" value="NZ_JAPIUX010000011.1"/>
</dbReference>
<reference evidence="1 2" key="1">
    <citation type="submission" date="2022-11" db="EMBL/GenBank/DDBJ databases">
        <title>Genome sequencing of Acetobacter type strain.</title>
        <authorList>
            <person name="Heo J."/>
            <person name="Lee D."/>
            <person name="Han B.-H."/>
            <person name="Hong S.-B."/>
            <person name="Kwon S.-W."/>
        </authorList>
    </citation>
    <scope>NUCLEOTIDE SEQUENCE [LARGE SCALE GENOMIC DNA]</scope>
    <source>
        <strain evidence="1 2">KACC 21251</strain>
    </source>
</reference>